<reference evidence="10" key="1">
    <citation type="submission" date="2015-12" db="EMBL/GenBank/DDBJ databases">
        <title>Update maize B73 reference genome by single molecule sequencing technologies.</title>
        <authorList>
            <consortium name="Maize Genome Sequencing Project"/>
            <person name="Ware D."/>
        </authorList>
    </citation>
    <scope>NUCLEOTIDE SEQUENCE</scope>
    <source>
        <tissue evidence="10">Seedling</tissue>
    </source>
</reference>
<dbReference type="SUPFAM" id="SSF81631">
    <property type="entry name" value="PAP/OAS1 substrate-binding domain"/>
    <property type="match status" value="1"/>
</dbReference>
<comment type="subcellular location">
    <subcellularLocation>
        <location evidence="1">Nucleus</location>
    </subcellularLocation>
</comment>
<keyword evidence="7" id="KW-0067">ATP-binding</keyword>
<evidence type="ECO:0000259" key="9">
    <source>
        <dbReference type="Pfam" id="PF04928"/>
    </source>
</evidence>
<dbReference type="InParanoid" id="A0A1D6G8Q3"/>
<dbReference type="STRING" id="4577.A0A1D6G8Q3"/>
<dbReference type="EC" id="2.7.7.19" evidence="3"/>
<dbReference type="GO" id="GO:0005524">
    <property type="term" value="F:ATP binding"/>
    <property type="evidence" value="ECO:0007669"/>
    <property type="project" value="UniProtKB-KW"/>
</dbReference>
<keyword evidence="8" id="KW-0539">Nucleus</keyword>
<dbReference type="PANTHER" id="PTHR10682">
    <property type="entry name" value="POLY A POLYMERASE"/>
    <property type="match status" value="1"/>
</dbReference>
<evidence type="ECO:0000313" key="10">
    <source>
        <dbReference type="EMBL" id="AQK99527.1"/>
    </source>
</evidence>
<dbReference type="FunFam" id="1.10.1410.10:FF:000019">
    <property type="entry name" value="Nuclear poly(A) polymerase 3"/>
    <property type="match status" value="1"/>
</dbReference>
<proteinExistence type="inferred from homology"/>
<dbReference type="Pfam" id="PF04928">
    <property type="entry name" value="PAP_central"/>
    <property type="match status" value="1"/>
</dbReference>
<name>A0A1D6G8Q3_MAIZE</name>
<comment type="similarity">
    <text evidence="2">Belongs to the poly(A) polymerase family.</text>
</comment>
<feature type="domain" description="Poly(A) polymerase central" evidence="9">
    <location>
        <begin position="39"/>
        <end position="156"/>
    </location>
</feature>
<keyword evidence="6" id="KW-0547">Nucleotide-binding</keyword>
<dbReference type="OMA" id="GVGWAIP"/>
<evidence type="ECO:0000256" key="6">
    <source>
        <dbReference type="ARBA" id="ARBA00022741"/>
    </source>
</evidence>
<keyword evidence="4" id="KW-0507">mRNA processing</keyword>
<protein>
    <recommendedName>
        <fullName evidence="3">polynucleotide adenylyltransferase</fullName>
        <ecNumber evidence="3">2.7.7.19</ecNumber>
    </recommendedName>
</protein>
<dbReference type="GO" id="GO:0006397">
    <property type="term" value="P:mRNA processing"/>
    <property type="evidence" value="ECO:0007669"/>
    <property type="project" value="UniProtKB-KW"/>
</dbReference>
<dbReference type="GO" id="GO:1990817">
    <property type="term" value="F:poly(A) RNA polymerase activity"/>
    <property type="evidence" value="ECO:0007669"/>
    <property type="project" value="UniProtKB-EC"/>
</dbReference>
<accession>A0A1D6G8Q3</accession>
<evidence type="ECO:0000256" key="4">
    <source>
        <dbReference type="ARBA" id="ARBA00022664"/>
    </source>
</evidence>
<dbReference type="GO" id="GO:0005634">
    <property type="term" value="C:nucleus"/>
    <property type="evidence" value="ECO:0007669"/>
    <property type="project" value="UniProtKB-SubCell"/>
</dbReference>
<dbReference type="InterPro" id="IPR007012">
    <property type="entry name" value="PolA_pol_cen_dom"/>
</dbReference>
<evidence type="ECO:0000256" key="7">
    <source>
        <dbReference type="ARBA" id="ARBA00022840"/>
    </source>
</evidence>
<dbReference type="Gene3D" id="1.10.1410.10">
    <property type="match status" value="1"/>
</dbReference>
<evidence type="ECO:0000256" key="2">
    <source>
        <dbReference type="ARBA" id="ARBA00010912"/>
    </source>
</evidence>
<evidence type="ECO:0000256" key="3">
    <source>
        <dbReference type="ARBA" id="ARBA00012388"/>
    </source>
</evidence>
<sequence>MSFLLALLKSVALFMTSSFLATTLPILISPFYGVSMQKFQYLLRCLKLWARKRGLDCHLLGFFAGIHLAILAAYVCRRHPNASINTLLSLFFDIFVHWPWPLPVSLLDPPVLCGGPDGCSLMPIMLPCIPPEFCSSSTTESTFSKIKEELRRGYALSKV</sequence>
<evidence type="ECO:0000256" key="8">
    <source>
        <dbReference type="ARBA" id="ARBA00023242"/>
    </source>
</evidence>
<dbReference type="PANTHER" id="PTHR10682:SF45">
    <property type="entry name" value="POLYNUCLEOTIDE ADENYLYLTRANSFERASE"/>
    <property type="match status" value="1"/>
</dbReference>
<organism evidence="10">
    <name type="scientific">Zea mays</name>
    <name type="common">Maize</name>
    <dbReference type="NCBI Taxonomy" id="4577"/>
    <lineage>
        <taxon>Eukaryota</taxon>
        <taxon>Viridiplantae</taxon>
        <taxon>Streptophyta</taxon>
        <taxon>Embryophyta</taxon>
        <taxon>Tracheophyta</taxon>
        <taxon>Spermatophyta</taxon>
        <taxon>Magnoliopsida</taxon>
        <taxon>Liliopsida</taxon>
        <taxon>Poales</taxon>
        <taxon>Poaceae</taxon>
        <taxon>PACMAD clade</taxon>
        <taxon>Panicoideae</taxon>
        <taxon>Andropogonodae</taxon>
        <taxon>Andropogoneae</taxon>
        <taxon>Tripsacinae</taxon>
        <taxon>Zea</taxon>
    </lineage>
</organism>
<gene>
    <name evidence="10" type="ORF">ZEAMMB73_Zm00001d012429</name>
</gene>
<dbReference type="AlphaFoldDB" id="A0A1D6G8Q3"/>
<dbReference type="SMR" id="A0A1D6G8Q3"/>
<evidence type="ECO:0000256" key="1">
    <source>
        <dbReference type="ARBA" id="ARBA00004123"/>
    </source>
</evidence>
<dbReference type="EMBL" id="CM000784">
    <property type="protein sequence ID" value="AQK99527.1"/>
    <property type="molecule type" value="Genomic_DNA"/>
</dbReference>
<evidence type="ECO:0000256" key="5">
    <source>
        <dbReference type="ARBA" id="ARBA00022679"/>
    </source>
</evidence>
<keyword evidence="5" id="KW-0808">Transferase</keyword>